<organism evidence="2">
    <name type="scientific">uncultured bacterium</name>
    <name type="common">gcode 4</name>
    <dbReference type="NCBI Taxonomy" id="1234023"/>
    <lineage>
        <taxon>Bacteria</taxon>
        <taxon>environmental samples</taxon>
    </lineage>
</organism>
<keyword evidence="1" id="KW-0472">Membrane</keyword>
<accession>K1XHF5</accession>
<keyword evidence="1" id="KW-1133">Transmembrane helix</keyword>
<evidence type="ECO:0000313" key="2">
    <source>
        <dbReference type="EMBL" id="EKD29755.1"/>
    </source>
</evidence>
<evidence type="ECO:0008006" key="3">
    <source>
        <dbReference type="Google" id="ProtNLM"/>
    </source>
</evidence>
<gene>
    <name evidence="2" type="ORF">ACD_78C00288G0001</name>
</gene>
<protein>
    <recommendedName>
        <fullName evidence="3">DUF2304 domain-containing protein</fullName>
    </recommendedName>
</protein>
<reference evidence="2" key="1">
    <citation type="journal article" date="2012" name="Science">
        <title>Fermentation, hydrogen, and sulfur metabolism in multiple uncultivated bacterial phyla.</title>
        <authorList>
            <person name="Wrighton K.C."/>
            <person name="Thomas B.C."/>
            <person name="Sharon I."/>
            <person name="Miller C.S."/>
            <person name="Castelle C.J."/>
            <person name="VerBerkmoes N.C."/>
            <person name="Wilkins M.J."/>
            <person name="Hettich R.L."/>
            <person name="Lipton M.S."/>
            <person name="Williams K.H."/>
            <person name="Long P.E."/>
            <person name="Banfield J.F."/>
        </authorList>
    </citation>
    <scope>NUCLEOTIDE SEQUENCE [LARGE SCALE GENOMIC DNA]</scope>
</reference>
<dbReference type="AlphaFoldDB" id="K1XHF5"/>
<evidence type="ECO:0000256" key="1">
    <source>
        <dbReference type="SAM" id="Phobius"/>
    </source>
</evidence>
<comment type="caution">
    <text evidence="2">The sequence shown here is derived from an EMBL/GenBank/DDBJ whole genome shotgun (WGS) entry which is preliminary data.</text>
</comment>
<dbReference type="EMBL" id="AMFJ01034288">
    <property type="protein sequence ID" value="EKD29755.1"/>
    <property type="molecule type" value="Genomic_DNA"/>
</dbReference>
<feature type="transmembrane region" description="Helical" evidence="1">
    <location>
        <begin position="6"/>
        <end position="23"/>
    </location>
</feature>
<proteinExistence type="predicted"/>
<feature type="non-terminal residue" evidence="2">
    <location>
        <position position="84"/>
    </location>
</feature>
<dbReference type="Pfam" id="PF10066">
    <property type="entry name" value="DUF2304"/>
    <property type="match status" value="1"/>
</dbReference>
<name>K1XHF5_9BACT</name>
<sequence>MNLLQAFFIVSGVIIFIIAFDIAKRQKFNALHFLVFIGIGAGLLVFTFFPQVLDAMGRIFGIQRGADVLVYVSIIFLLYFVLLL</sequence>
<feature type="transmembrane region" description="Helical" evidence="1">
    <location>
        <begin position="30"/>
        <end position="49"/>
    </location>
</feature>
<keyword evidence="1" id="KW-0812">Transmembrane</keyword>
<feature type="transmembrane region" description="Helical" evidence="1">
    <location>
        <begin position="61"/>
        <end position="82"/>
    </location>
</feature>
<dbReference type="InterPro" id="IPR019277">
    <property type="entry name" value="DUF2304"/>
</dbReference>